<dbReference type="EMBL" id="CAJJDN010000261">
    <property type="protein sequence ID" value="CAD8130080.1"/>
    <property type="molecule type" value="Genomic_DNA"/>
</dbReference>
<protein>
    <submittedName>
        <fullName evidence="2">Uncharacterized protein</fullName>
    </submittedName>
</protein>
<dbReference type="Proteomes" id="UP000692954">
    <property type="component" value="Unassembled WGS sequence"/>
</dbReference>
<evidence type="ECO:0000256" key="1">
    <source>
        <dbReference type="SAM" id="Coils"/>
    </source>
</evidence>
<evidence type="ECO:0000313" key="2">
    <source>
        <dbReference type="EMBL" id="CAD8130080.1"/>
    </source>
</evidence>
<gene>
    <name evidence="2" type="ORF">PSON_ATCC_30995.1.T2610008</name>
</gene>
<comment type="caution">
    <text evidence="2">The sequence shown here is derived from an EMBL/GenBank/DDBJ whole genome shotgun (WGS) entry which is preliminary data.</text>
</comment>
<name>A0A8S1RRY9_9CILI</name>
<accession>A0A8S1RRY9</accession>
<keyword evidence="3" id="KW-1185">Reference proteome</keyword>
<proteinExistence type="predicted"/>
<evidence type="ECO:0000313" key="3">
    <source>
        <dbReference type="Proteomes" id="UP000692954"/>
    </source>
</evidence>
<organism evidence="2 3">
    <name type="scientific">Paramecium sonneborni</name>
    <dbReference type="NCBI Taxonomy" id="65129"/>
    <lineage>
        <taxon>Eukaryota</taxon>
        <taxon>Sar</taxon>
        <taxon>Alveolata</taxon>
        <taxon>Ciliophora</taxon>
        <taxon>Intramacronucleata</taxon>
        <taxon>Oligohymenophorea</taxon>
        <taxon>Peniculida</taxon>
        <taxon>Parameciidae</taxon>
        <taxon>Paramecium</taxon>
    </lineage>
</organism>
<dbReference type="OrthoDB" id="10665092at2759"/>
<sequence>MQQIEFLLPNRNIFTYQIQNQDQVYYRNISKDLQLDCSEEFVALYDLTKKNIVSKLYHKLCPEKQYKIFYMNLAINIINGYEQNIQKLNDEITKLKVENKDSVRRKNKKNQEINQSYQATTIYWDDLSNQELFSHVLVITIIGEKKAFYYLPIYFVNIMLNLFGLKIGPKVFQEFFMEQLQDYLAYFMVF</sequence>
<feature type="coiled-coil region" evidence="1">
    <location>
        <begin position="71"/>
        <end position="105"/>
    </location>
</feature>
<dbReference type="AlphaFoldDB" id="A0A8S1RRY9"/>
<keyword evidence="1" id="KW-0175">Coiled coil</keyword>
<reference evidence="2" key="1">
    <citation type="submission" date="2021-01" db="EMBL/GenBank/DDBJ databases">
        <authorList>
            <consortium name="Genoscope - CEA"/>
            <person name="William W."/>
        </authorList>
    </citation>
    <scope>NUCLEOTIDE SEQUENCE</scope>
</reference>